<reference evidence="1 2" key="1">
    <citation type="submission" date="2018-06" db="EMBL/GenBank/DDBJ databases">
        <title>OYT1 Genome Sequencing.</title>
        <authorList>
            <person name="Kato S."/>
            <person name="Itoh T."/>
            <person name="Ohkuma M."/>
        </authorList>
    </citation>
    <scope>NUCLEOTIDE SEQUENCE [LARGE SCALE GENOMIC DNA]</scope>
    <source>
        <strain evidence="1 2">OYT1</strain>
    </source>
</reference>
<keyword evidence="2" id="KW-1185">Reference proteome</keyword>
<dbReference type="EMBL" id="AP018738">
    <property type="protein sequence ID" value="BBE49748.1"/>
    <property type="molecule type" value="Genomic_DNA"/>
</dbReference>
<dbReference type="KEGG" id="fam:OYT1_ch0173"/>
<gene>
    <name evidence="1" type="ORF">OYT1_ch0173</name>
</gene>
<evidence type="ECO:0000313" key="1">
    <source>
        <dbReference type="EMBL" id="BBE49748.1"/>
    </source>
</evidence>
<name>A0A2Z6G8G8_9PROT</name>
<sequence length="62" mass="7322">MSDIAKYSNEIYVSLTCEHFCPVEYVDRIFVEYADVIQACCAGNVRPEVLVRWIYLEWRTTL</sequence>
<protein>
    <submittedName>
        <fullName evidence="1">Uncharacterized protein</fullName>
    </submittedName>
</protein>
<evidence type="ECO:0000313" key="2">
    <source>
        <dbReference type="Proteomes" id="UP000033070"/>
    </source>
</evidence>
<dbReference type="STRING" id="1188319.OYT1_00580"/>
<dbReference type="Proteomes" id="UP000033070">
    <property type="component" value="Chromosome"/>
</dbReference>
<organism evidence="1 2">
    <name type="scientific">Ferriphaselus amnicola</name>
    <dbReference type="NCBI Taxonomy" id="1188319"/>
    <lineage>
        <taxon>Bacteria</taxon>
        <taxon>Pseudomonadati</taxon>
        <taxon>Pseudomonadota</taxon>
        <taxon>Betaproteobacteria</taxon>
        <taxon>Nitrosomonadales</taxon>
        <taxon>Gallionellaceae</taxon>
        <taxon>Ferriphaselus</taxon>
    </lineage>
</organism>
<proteinExistence type="predicted"/>
<accession>A0A2Z6G8G8</accession>
<dbReference type="AlphaFoldDB" id="A0A2Z6G8G8"/>